<feature type="coiled-coil region" evidence="5">
    <location>
        <begin position="191"/>
        <end position="221"/>
    </location>
</feature>
<sequence length="538" mass="59256">MREGRVSVEIGEAGTQAPSKADRAELPGGWAWATVEDLLVGSDAGKSFKCEPRPASPDEWGIVKVSAMTWGEFRPGENKALLDETLVNDAYEIRAGDVLVSRANTVEHVGAPVLVEEVRPRLLLSDKSLRFQPGSGIDRKWFIYWLRSPTVRKAVAAKATGTSDSMRNISQSDLKAIPLPVPPPSEQRRIANALEERIVRLEATELKLRTAERRLEQLRDFIMSAAATGVLAWDADPKHAPITTSPAVKDGTLPPLATGWRWARLQDIADVVGGVTKDSKSEHDPALTEVSYLRVANAQRAQLKLSQVTKMRVAPKTLAKLRLHNGDLLMTEGGDRDKLGRGWIWEDQIQDCIHQNHLFRARIQERATHPKLLGWYVNSAARSWFEANAKQSVNLASISISKVKLLPVPVPPADEQEQADFVELGERVLARLDRLATACEKGLAHTAALRRALLTEAFAGRLVDQDPEDESAEDLLKRIRAEREAAEAERKAARRAATQTKRKSRAKPHVPASSDAPPASDTPLPEGEQGTLPMEFTA</sequence>
<dbReference type="AlphaFoldDB" id="A0A918HE20"/>
<dbReference type="Proteomes" id="UP000619486">
    <property type="component" value="Unassembled WGS sequence"/>
</dbReference>
<dbReference type="InterPro" id="IPR051212">
    <property type="entry name" value="Type-I_RE_S_subunit"/>
</dbReference>
<dbReference type="SUPFAM" id="SSF116734">
    <property type="entry name" value="DNA methylase specificity domain"/>
    <property type="match status" value="2"/>
</dbReference>
<keyword evidence="2" id="KW-0680">Restriction system</keyword>
<dbReference type="PANTHER" id="PTHR43140:SF1">
    <property type="entry name" value="TYPE I RESTRICTION ENZYME ECOKI SPECIFICITY SUBUNIT"/>
    <property type="match status" value="1"/>
</dbReference>
<feature type="region of interest" description="Disordered" evidence="6">
    <location>
        <begin position="1"/>
        <end position="23"/>
    </location>
</feature>
<dbReference type="CDD" id="cd17253">
    <property type="entry name" value="RMtype1_S_Eco933I-TRD2-CR2_like"/>
    <property type="match status" value="1"/>
</dbReference>
<dbReference type="GO" id="GO:0009307">
    <property type="term" value="P:DNA restriction-modification system"/>
    <property type="evidence" value="ECO:0007669"/>
    <property type="project" value="UniProtKB-KW"/>
</dbReference>
<keyword evidence="9" id="KW-1185">Reference proteome</keyword>
<evidence type="ECO:0000313" key="8">
    <source>
        <dbReference type="EMBL" id="GGT54210.1"/>
    </source>
</evidence>
<evidence type="ECO:0000256" key="1">
    <source>
        <dbReference type="ARBA" id="ARBA00010923"/>
    </source>
</evidence>
<keyword evidence="5" id="KW-0175">Coiled coil</keyword>
<dbReference type="CDD" id="cd17261">
    <property type="entry name" value="RMtype1_S_EcoKI-TRD2-CR2_like"/>
    <property type="match status" value="1"/>
</dbReference>
<feature type="domain" description="Type I restriction modification DNA specificity" evidence="7">
    <location>
        <begin position="88"/>
        <end position="198"/>
    </location>
</feature>
<evidence type="ECO:0000256" key="3">
    <source>
        <dbReference type="ARBA" id="ARBA00023125"/>
    </source>
</evidence>
<dbReference type="InterPro" id="IPR000055">
    <property type="entry name" value="Restrct_endonuc_typeI_TRD"/>
</dbReference>
<comment type="subunit">
    <text evidence="4">The methyltransferase is composed of M and S polypeptides.</text>
</comment>
<dbReference type="GO" id="GO:0003677">
    <property type="term" value="F:DNA binding"/>
    <property type="evidence" value="ECO:0007669"/>
    <property type="project" value="UniProtKB-KW"/>
</dbReference>
<gene>
    <name evidence="8" type="ORF">GCM10014713_54980</name>
</gene>
<protein>
    <recommendedName>
        <fullName evidence="7">Type I restriction modification DNA specificity domain-containing protein</fullName>
    </recommendedName>
</protein>
<reference evidence="8" key="1">
    <citation type="journal article" date="2014" name="Int. J. Syst. Evol. Microbiol.">
        <title>Complete genome sequence of Corynebacterium casei LMG S-19264T (=DSM 44701T), isolated from a smear-ripened cheese.</title>
        <authorList>
            <consortium name="US DOE Joint Genome Institute (JGI-PGF)"/>
            <person name="Walter F."/>
            <person name="Albersmeier A."/>
            <person name="Kalinowski J."/>
            <person name="Ruckert C."/>
        </authorList>
    </citation>
    <scope>NUCLEOTIDE SEQUENCE</scope>
    <source>
        <strain evidence="8">JCM 3172</strain>
    </source>
</reference>
<organism evidence="8 9">
    <name type="scientific">Streptomyces purpureus</name>
    <dbReference type="NCBI Taxonomy" id="1951"/>
    <lineage>
        <taxon>Bacteria</taxon>
        <taxon>Bacillati</taxon>
        <taxon>Actinomycetota</taxon>
        <taxon>Actinomycetes</taxon>
        <taxon>Kitasatosporales</taxon>
        <taxon>Streptomycetaceae</taxon>
        <taxon>Streptomyces</taxon>
    </lineage>
</organism>
<dbReference type="EMBL" id="BMQQ01000027">
    <property type="protein sequence ID" value="GGT54210.1"/>
    <property type="molecule type" value="Genomic_DNA"/>
</dbReference>
<evidence type="ECO:0000259" key="7">
    <source>
        <dbReference type="Pfam" id="PF01420"/>
    </source>
</evidence>
<name>A0A918HE20_9ACTN</name>
<reference evidence="8" key="2">
    <citation type="submission" date="2020-09" db="EMBL/GenBank/DDBJ databases">
        <authorList>
            <person name="Sun Q."/>
            <person name="Ohkuma M."/>
        </authorList>
    </citation>
    <scope>NUCLEOTIDE SEQUENCE</scope>
    <source>
        <strain evidence="8">JCM 3172</strain>
    </source>
</reference>
<evidence type="ECO:0000313" key="9">
    <source>
        <dbReference type="Proteomes" id="UP000619486"/>
    </source>
</evidence>
<keyword evidence="3" id="KW-0238">DNA-binding</keyword>
<evidence type="ECO:0000256" key="6">
    <source>
        <dbReference type="SAM" id="MobiDB-lite"/>
    </source>
</evidence>
<comment type="caution">
    <text evidence="8">The sequence shown here is derived from an EMBL/GenBank/DDBJ whole genome shotgun (WGS) entry which is preliminary data.</text>
</comment>
<dbReference type="Gene3D" id="3.90.220.20">
    <property type="entry name" value="DNA methylase specificity domains"/>
    <property type="match status" value="2"/>
</dbReference>
<accession>A0A918HE20</accession>
<feature type="region of interest" description="Disordered" evidence="6">
    <location>
        <begin position="483"/>
        <end position="538"/>
    </location>
</feature>
<dbReference type="PANTHER" id="PTHR43140">
    <property type="entry name" value="TYPE-1 RESTRICTION ENZYME ECOKI SPECIFICITY PROTEIN"/>
    <property type="match status" value="1"/>
</dbReference>
<proteinExistence type="inferred from homology"/>
<comment type="similarity">
    <text evidence="1">Belongs to the type-I restriction system S methylase family.</text>
</comment>
<dbReference type="Pfam" id="PF01420">
    <property type="entry name" value="Methylase_S"/>
    <property type="match status" value="1"/>
</dbReference>
<dbReference type="InterPro" id="IPR044946">
    <property type="entry name" value="Restrct_endonuc_typeI_TRD_sf"/>
</dbReference>
<evidence type="ECO:0000256" key="5">
    <source>
        <dbReference type="SAM" id="Coils"/>
    </source>
</evidence>
<evidence type="ECO:0000256" key="4">
    <source>
        <dbReference type="ARBA" id="ARBA00038652"/>
    </source>
</evidence>
<evidence type="ECO:0000256" key="2">
    <source>
        <dbReference type="ARBA" id="ARBA00022747"/>
    </source>
</evidence>